<evidence type="ECO:0000313" key="2">
    <source>
        <dbReference type="Proteomes" id="UP000828390"/>
    </source>
</evidence>
<organism evidence="1 2">
    <name type="scientific">Dreissena polymorpha</name>
    <name type="common">Zebra mussel</name>
    <name type="synonym">Mytilus polymorpha</name>
    <dbReference type="NCBI Taxonomy" id="45954"/>
    <lineage>
        <taxon>Eukaryota</taxon>
        <taxon>Metazoa</taxon>
        <taxon>Spiralia</taxon>
        <taxon>Lophotrochozoa</taxon>
        <taxon>Mollusca</taxon>
        <taxon>Bivalvia</taxon>
        <taxon>Autobranchia</taxon>
        <taxon>Heteroconchia</taxon>
        <taxon>Euheterodonta</taxon>
        <taxon>Imparidentia</taxon>
        <taxon>Neoheterodontei</taxon>
        <taxon>Myida</taxon>
        <taxon>Dreissenoidea</taxon>
        <taxon>Dreissenidae</taxon>
        <taxon>Dreissena</taxon>
    </lineage>
</organism>
<dbReference type="EMBL" id="JAIWYP010000001">
    <property type="protein sequence ID" value="KAH3887968.1"/>
    <property type="molecule type" value="Genomic_DNA"/>
</dbReference>
<protein>
    <submittedName>
        <fullName evidence="1">Uncharacterized protein</fullName>
    </submittedName>
</protein>
<keyword evidence="2" id="KW-1185">Reference proteome</keyword>
<name>A0A9D4S2E6_DREPO</name>
<proteinExistence type="predicted"/>
<comment type="caution">
    <text evidence="1">The sequence shown here is derived from an EMBL/GenBank/DDBJ whole genome shotgun (WGS) entry which is preliminary data.</text>
</comment>
<dbReference type="Proteomes" id="UP000828390">
    <property type="component" value="Unassembled WGS sequence"/>
</dbReference>
<gene>
    <name evidence="1" type="ORF">DPMN_011990</name>
</gene>
<reference evidence="1" key="2">
    <citation type="submission" date="2020-11" db="EMBL/GenBank/DDBJ databases">
        <authorList>
            <person name="McCartney M.A."/>
            <person name="Auch B."/>
            <person name="Kono T."/>
            <person name="Mallez S."/>
            <person name="Becker A."/>
            <person name="Gohl D.M."/>
            <person name="Silverstein K.A.T."/>
            <person name="Koren S."/>
            <person name="Bechman K.B."/>
            <person name="Herman A."/>
            <person name="Abrahante J.E."/>
            <person name="Garbe J."/>
        </authorList>
    </citation>
    <scope>NUCLEOTIDE SEQUENCE</scope>
    <source>
        <strain evidence="1">Duluth1</strain>
        <tissue evidence="1">Whole animal</tissue>
    </source>
</reference>
<evidence type="ECO:0000313" key="1">
    <source>
        <dbReference type="EMBL" id="KAH3887968.1"/>
    </source>
</evidence>
<sequence>MATVMHNMRLCRCDAQDKKAAITLQNIHQRQPKINKRRGAYGASHQDITILQKKFLPS</sequence>
<accession>A0A9D4S2E6</accession>
<reference evidence="1" key="1">
    <citation type="journal article" date="2019" name="bioRxiv">
        <title>The Genome of the Zebra Mussel, Dreissena polymorpha: A Resource for Invasive Species Research.</title>
        <authorList>
            <person name="McCartney M.A."/>
            <person name="Auch B."/>
            <person name="Kono T."/>
            <person name="Mallez S."/>
            <person name="Zhang Y."/>
            <person name="Obille A."/>
            <person name="Becker A."/>
            <person name="Abrahante J.E."/>
            <person name="Garbe J."/>
            <person name="Badalamenti J.P."/>
            <person name="Herman A."/>
            <person name="Mangelson H."/>
            <person name="Liachko I."/>
            <person name="Sullivan S."/>
            <person name="Sone E.D."/>
            <person name="Koren S."/>
            <person name="Silverstein K.A.T."/>
            <person name="Beckman K.B."/>
            <person name="Gohl D.M."/>
        </authorList>
    </citation>
    <scope>NUCLEOTIDE SEQUENCE</scope>
    <source>
        <strain evidence="1">Duluth1</strain>
        <tissue evidence="1">Whole animal</tissue>
    </source>
</reference>
<dbReference type="AlphaFoldDB" id="A0A9D4S2E6"/>